<dbReference type="NCBIfam" id="TIGR00756">
    <property type="entry name" value="PPR"/>
    <property type="match status" value="1"/>
</dbReference>
<name>A0A9D4X6S2_PEA</name>
<dbReference type="Pfam" id="PF01535">
    <property type="entry name" value="PPR"/>
    <property type="match status" value="1"/>
</dbReference>
<evidence type="ECO:0000256" key="3">
    <source>
        <dbReference type="SAM" id="MobiDB-lite"/>
    </source>
</evidence>
<dbReference type="Proteomes" id="UP001058974">
    <property type="component" value="Chromosome 4"/>
</dbReference>
<dbReference type="AlphaFoldDB" id="A0A9D4X6S2"/>
<gene>
    <name evidence="4" type="ORF">KIW84_040219</name>
</gene>
<reference evidence="4 5" key="1">
    <citation type="journal article" date="2022" name="Nat. Genet.">
        <title>Improved pea reference genome and pan-genome highlight genomic features and evolutionary characteristics.</title>
        <authorList>
            <person name="Yang T."/>
            <person name="Liu R."/>
            <person name="Luo Y."/>
            <person name="Hu S."/>
            <person name="Wang D."/>
            <person name="Wang C."/>
            <person name="Pandey M.K."/>
            <person name="Ge S."/>
            <person name="Xu Q."/>
            <person name="Li N."/>
            <person name="Li G."/>
            <person name="Huang Y."/>
            <person name="Saxena R.K."/>
            <person name="Ji Y."/>
            <person name="Li M."/>
            <person name="Yan X."/>
            <person name="He Y."/>
            <person name="Liu Y."/>
            <person name="Wang X."/>
            <person name="Xiang C."/>
            <person name="Varshney R.K."/>
            <person name="Ding H."/>
            <person name="Gao S."/>
            <person name="Zong X."/>
        </authorList>
    </citation>
    <scope>NUCLEOTIDE SEQUENCE [LARGE SCALE GENOMIC DNA]</scope>
    <source>
        <strain evidence="4 5">cv. Zhongwan 6</strain>
    </source>
</reference>
<feature type="repeat" description="PPR" evidence="2">
    <location>
        <begin position="101"/>
        <end position="135"/>
    </location>
</feature>
<evidence type="ECO:0000256" key="1">
    <source>
        <dbReference type="ARBA" id="ARBA00022737"/>
    </source>
</evidence>
<dbReference type="InterPro" id="IPR011990">
    <property type="entry name" value="TPR-like_helical_dom_sf"/>
</dbReference>
<evidence type="ECO:0000256" key="2">
    <source>
        <dbReference type="PROSITE-ProRule" id="PRU00708"/>
    </source>
</evidence>
<keyword evidence="5" id="KW-1185">Reference proteome</keyword>
<sequence>MSGGTHNSLRKALGALKDTTTVSLAKVNSGYIEWVNELVGFHKYDYAVQWMLRVSAHYDFPPLAAATAEEFNPCGNTSYNVLLYTKKKRSQPRLMLIHEKNVSSWKSMIDRYGKNGLPDKALDLFSKMQIEYCIAPNFVTFLSALSARAPAGLMNKGRAGRLNQAWEFVTRMPERPNSDVWAALLSSCRLQTILQQLNCGAIMRLSPKSKKGPPVFSLQMQENSDKNLTGHCSARPGSKTIMSRFGSIKQPDGFNVSNSEASVKREISAACGDESLVLNKSTDRFTESSSKDNFGNQSEHRVTKANLNRPLTDEKSNSLHKKENIPVLAKWSMLGNASPSSCNKSAS</sequence>
<dbReference type="InterPro" id="IPR046960">
    <property type="entry name" value="PPR_At4g14850-like_plant"/>
</dbReference>
<feature type="region of interest" description="Disordered" evidence="3">
    <location>
        <begin position="283"/>
        <end position="321"/>
    </location>
</feature>
<evidence type="ECO:0000313" key="4">
    <source>
        <dbReference type="EMBL" id="KAI5414657.1"/>
    </source>
</evidence>
<feature type="compositionally biased region" description="Basic and acidic residues" evidence="3">
    <location>
        <begin position="311"/>
        <end position="321"/>
    </location>
</feature>
<organism evidence="4 5">
    <name type="scientific">Pisum sativum</name>
    <name type="common">Garden pea</name>
    <name type="synonym">Lathyrus oleraceus</name>
    <dbReference type="NCBI Taxonomy" id="3888"/>
    <lineage>
        <taxon>Eukaryota</taxon>
        <taxon>Viridiplantae</taxon>
        <taxon>Streptophyta</taxon>
        <taxon>Embryophyta</taxon>
        <taxon>Tracheophyta</taxon>
        <taxon>Spermatophyta</taxon>
        <taxon>Magnoliopsida</taxon>
        <taxon>eudicotyledons</taxon>
        <taxon>Gunneridae</taxon>
        <taxon>Pentapetalae</taxon>
        <taxon>rosids</taxon>
        <taxon>fabids</taxon>
        <taxon>Fabales</taxon>
        <taxon>Fabaceae</taxon>
        <taxon>Papilionoideae</taxon>
        <taxon>50 kb inversion clade</taxon>
        <taxon>NPAAA clade</taxon>
        <taxon>Hologalegina</taxon>
        <taxon>IRL clade</taxon>
        <taxon>Fabeae</taxon>
        <taxon>Lathyrus</taxon>
    </lineage>
</organism>
<dbReference type="InterPro" id="IPR002885">
    <property type="entry name" value="PPR_rpt"/>
</dbReference>
<evidence type="ECO:0008006" key="6">
    <source>
        <dbReference type="Google" id="ProtNLM"/>
    </source>
</evidence>
<dbReference type="Gene3D" id="1.25.40.10">
    <property type="entry name" value="Tetratricopeptide repeat domain"/>
    <property type="match status" value="1"/>
</dbReference>
<proteinExistence type="predicted"/>
<dbReference type="PANTHER" id="PTHR47926:SF535">
    <property type="entry name" value="PENTACOTRIPEPTIDE-REPEAT REGION OF PRORP DOMAIN-CONTAINING PROTEIN"/>
    <property type="match status" value="1"/>
</dbReference>
<accession>A0A9D4X6S2</accession>
<comment type="caution">
    <text evidence="4">The sequence shown here is derived from an EMBL/GenBank/DDBJ whole genome shotgun (WGS) entry which is preliminary data.</text>
</comment>
<dbReference type="EMBL" id="JAMSHJ010000004">
    <property type="protein sequence ID" value="KAI5414657.1"/>
    <property type="molecule type" value="Genomic_DNA"/>
</dbReference>
<evidence type="ECO:0000313" key="5">
    <source>
        <dbReference type="Proteomes" id="UP001058974"/>
    </source>
</evidence>
<dbReference type="Gramene" id="Psat04G0021900-T1">
    <property type="protein sequence ID" value="KAI5414657.1"/>
    <property type="gene ID" value="KIW84_040219"/>
</dbReference>
<dbReference type="PROSITE" id="PS51375">
    <property type="entry name" value="PPR"/>
    <property type="match status" value="1"/>
</dbReference>
<dbReference type="PANTHER" id="PTHR47926">
    <property type="entry name" value="PENTATRICOPEPTIDE REPEAT-CONTAINING PROTEIN"/>
    <property type="match status" value="1"/>
</dbReference>
<dbReference type="GO" id="GO:0003723">
    <property type="term" value="F:RNA binding"/>
    <property type="evidence" value="ECO:0007669"/>
    <property type="project" value="InterPro"/>
</dbReference>
<keyword evidence="1" id="KW-0677">Repeat</keyword>
<dbReference type="GO" id="GO:0009451">
    <property type="term" value="P:RNA modification"/>
    <property type="evidence" value="ECO:0007669"/>
    <property type="project" value="InterPro"/>
</dbReference>
<protein>
    <recommendedName>
        <fullName evidence="6">Pentatricopeptide repeat-containing protein</fullName>
    </recommendedName>
</protein>